<dbReference type="Gene3D" id="1.20.1070.10">
    <property type="entry name" value="Rhodopsin 7-helix transmembrane proteins"/>
    <property type="match status" value="1"/>
</dbReference>
<sequence length="511" mass="55789">MNNVTPSAIMDPTWRTADVTWSANSGPDPDPTSSGGGGLSYNGTEPPGNWTNGTSGDPERYAVWQASLIVLSCSLIIFGTILGNVLVCIAVAIVRKLRTPSNLLIVSLAVSDLLVAILVMPFAVTYEVMGMWQLGQTFCDAWTSLDVMLCTASILNLCMISIDRYSVITRPLQYAIKRTPKRMAMMIGAVWITSAVITIPPLFGWQSEPEVGQCSVSQEIGYQFYATIGAFYIPLTVMIIIYYRIYMVSSRIARAEAKSMPVTCLGHAAPLPSGSTTPIRKDSPGGIGGGTCGLVVAPPAAAYTEREENHNLPNGSARTAGATADDSLLQMIPKADGGGGRPDEHKLFGGLFRKSKAAAPAKPIPAAPNRTSFSKERKATKTLGVIMGAFTACWLPFFMVALIRPYHPDAIPQWLHSLFLWLGYANSFLNPVIYARFNREFRTPFKEILLFRCMDIDHRLRMEMYTEQYGPRRSIRNSRDTVVHYHSQGQTFVKLGNGQSGAQLEGAALQL</sequence>
<feature type="transmembrane region" description="Helical" evidence="12">
    <location>
        <begin position="144"/>
        <end position="162"/>
    </location>
</feature>
<dbReference type="PROSITE" id="PS50262">
    <property type="entry name" value="G_PROTEIN_RECEP_F1_2"/>
    <property type="match status" value="1"/>
</dbReference>
<organism evidence="14 15">
    <name type="scientific">Paralvinella palmiformis</name>
    <dbReference type="NCBI Taxonomy" id="53620"/>
    <lineage>
        <taxon>Eukaryota</taxon>
        <taxon>Metazoa</taxon>
        <taxon>Spiralia</taxon>
        <taxon>Lophotrochozoa</taxon>
        <taxon>Annelida</taxon>
        <taxon>Polychaeta</taxon>
        <taxon>Sedentaria</taxon>
        <taxon>Canalipalpata</taxon>
        <taxon>Terebellida</taxon>
        <taxon>Terebelliformia</taxon>
        <taxon>Alvinellidae</taxon>
        <taxon>Paralvinella</taxon>
    </lineage>
</organism>
<keyword evidence="7" id="KW-1015">Disulfide bond</keyword>
<keyword evidence="6 12" id="KW-0472">Membrane</keyword>
<dbReference type="PRINTS" id="PR00237">
    <property type="entry name" value="GPCRRHODOPSN"/>
</dbReference>
<feature type="domain" description="G-protein coupled receptors family 1 profile" evidence="13">
    <location>
        <begin position="83"/>
        <end position="434"/>
    </location>
</feature>
<dbReference type="GO" id="GO:0004935">
    <property type="term" value="F:adrenergic receptor activity"/>
    <property type="evidence" value="ECO:0007669"/>
    <property type="project" value="InterPro"/>
</dbReference>
<dbReference type="GO" id="GO:0004993">
    <property type="term" value="F:G protein-coupled serotonin receptor activity"/>
    <property type="evidence" value="ECO:0007669"/>
    <property type="project" value="UniProtKB-ARBA"/>
</dbReference>
<keyword evidence="4 12" id="KW-1133">Transmembrane helix</keyword>
<protein>
    <recommendedName>
        <fullName evidence="13">G-protein coupled receptors family 1 profile domain-containing protein</fullName>
    </recommendedName>
</protein>
<dbReference type="EMBL" id="JAODUP010000198">
    <property type="protein sequence ID" value="KAK2157107.1"/>
    <property type="molecule type" value="Genomic_DNA"/>
</dbReference>
<comment type="caution">
    <text evidence="14">The sequence shown here is derived from an EMBL/GenBank/DDBJ whole genome shotgun (WGS) entry which is preliminary data.</text>
</comment>
<keyword evidence="8 10" id="KW-0675">Receptor</keyword>
<feature type="transmembrane region" description="Helical" evidence="12">
    <location>
        <begin position="418"/>
        <end position="437"/>
    </location>
</feature>
<dbReference type="PROSITE" id="PS00237">
    <property type="entry name" value="G_PROTEIN_RECEP_F1_1"/>
    <property type="match status" value="1"/>
</dbReference>
<dbReference type="PRINTS" id="PR01103">
    <property type="entry name" value="ADRENERGICR"/>
</dbReference>
<evidence type="ECO:0000256" key="9">
    <source>
        <dbReference type="ARBA" id="ARBA00023224"/>
    </source>
</evidence>
<feature type="transmembrane region" description="Helical" evidence="12">
    <location>
        <begin position="68"/>
        <end position="94"/>
    </location>
</feature>
<name>A0AAD9JQ33_9ANNE</name>
<dbReference type="Pfam" id="PF00001">
    <property type="entry name" value="7tm_1"/>
    <property type="match status" value="1"/>
</dbReference>
<keyword evidence="2" id="KW-1003">Cell membrane</keyword>
<evidence type="ECO:0000256" key="7">
    <source>
        <dbReference type="ARBA" id="ARBA00023157"/>
    </source>
</evidence>
<dbReference type="PANTHER" id="PTHR24248:SF199">
    <property type="entry name" value="IP13425P-RELATED"/>
    <property type="match status" value="1"/>
</dbReference>
<feature type="transmembrane region" description="Helical" evidence="12">
    <location>
        <begin position="183"/>
        <end position="203"/>
    </location>
</feature>
<keyword evidence="15" id="KW-1185">Reference proteome</keyword>
<evidence type="ECO:0000256" key="10">
    <source>
        <dbReference type="RuleBase" id="RU000688"/>
    </source>
</evidence>
<dbReference type="InterPro" id="IPR000276">
    <property type="entry name" value="GPCR_Rhodpsn"/>
</dbReference>
<evidence type="ECO:0000313" key="15">
    <source>
        <dbReference type="Proteomes" id="UP001208570"/>
    </source>
</evidence>
<dbReference type="SUPFAM" id="SSF81321">
    <property type="entry name" value="Family A G protein-coupled receptor-like"/>
    <property type="match status" value="1"/>
</dbReference>
<evidence type="ECO:0000256" key="3">
    <source>
        <dbReference type="ARBA" id="ARBA00022692"/>
    </source>
</evidence>
<dbReference type="PANTHER" id="PTHR24248">
    <property type="entry name" value="ADRENERGIC RECEPTOR-RELATED G-PROTEIN COUPLED RECEPTOR"/>
    <property type="match status" value="1"/>
</dbReference>
<keyword evidence="9 10" id="KW-0807">Transducer</keyword>
<gene>
    <name evidence="14" type="ORF">LSH36_198g01016</name>
</gene>
<evidence type="ECO:0000256" key="1">
    <source>
        <dbReference type="ARBA" id="ARBA00004651"/>
    </source>
</evidence>
<feature type="region of interest" description="Disordered" evidence="11">
    <location>
        <begin position="19"/>
        <end position="54"/>
    </location>
</feature>
<dbReference type="Proteomes" id="UP001208570">
    <property type="component" value="Unassembled WGS sequence"/>
</dbReference>
<comment type="similarity">
    <text evidence="10">Belongs to the G-protein coupled receptor 1 family.</text>
</comment>
<feature type="transmembrane region" description="Helical" evidence="12">
    <location>
        <begin position="383"/>
        <end position="406"/>
    </location>
</feature>
<keyword evidence="5 10" id="KW-0297">G-protein coupled receptor</keyword>
<accession>A0AAD9JQ33</accession>
<keyword evidence="3 10" id="KW-0812">Transmembrane</keyword>
<evidence type="ECO:0000313" key="14">
    <source>
        <dbReference type="EMBL" id="KAK2157107.1"/>
    </source>
</evidence>
<evidence type="ECO:0000256" key="12">
    <source>
        <dbReference type="SAM" id="Phobius"/>
    </source>
</evidence>
<comment type="subcellular location">
    <subcellularLocation>
        <location evidence="1">Cell membrane</location>
        <topology evidence="1">Multi-pass membrane protein</topology>
    </subcellularLocation>
</comment>
<evidence type="ECO:0000256" key="4">
    <source>
        <dbReference type="ARBA" id="ARBA00022989"/>
    </source>
</evidence>
<feature type="transmembrane region" description="Helical" evidence="12">
    <location>
        <begin position="103"/>
        <end position="124"/>
    </location>
</feature>
<dbReference type="GO" id="GO:0043410">
    <property type="term" value="P:positive regulation of MAPK cascade"/>
    <property type="evidence" value="ECO:0007669"/>
    <property type="project" value="TreeGrafter"/>
</dbReference>
<reference evidence="14" key="1">
    <citation type="journal article" date="2023" name="Mol. Biol. Evol.">
        <title>Third-Generation Sequencing Reveals the Adaptive Role of the Epigenome in Three Deep-Sea Polychaetes.</title>
        <authorList>
            <person name="Perez M."/>
            <person name="Aroh O."/>
            <person name="Sun Y."/>
            <person name="Lan Y."/>
            <person name="Juniper S.K."/>
            <person name="Young C.R."/>
            <person name="Angers B."/>
            <person name="Qian P.Y."/>
        </authorList>
    </citation>
    <scope>NUCLEOTIDE SEQUENCE</scope>
    <source>
        <strain evidence="14">P08H-3</strain>
    </source>
</reference>
<dbReference type="CDD" id="cd15329">
    <property type="entry name" value="7tmA_5-HT7"/>
    <property type="match status" value="1"/>
</dbReference>
<feature type="transmembrane region" description="Helical" evidence="12">
    <location>
        <begin position="223"/>
        <end position="245"/>
    </location>
</feature>
<evidence type="ECO:0000256" key="11">
    <source>
        <dbReference type="SAM" id="MobiDB-lite"/>
    </source>
</evidence>
<evidence type="ECO:0000256" key="2">
    <source>
        <dbReference type="ARBA" id="ARBA00022475"/>
    </source>
</evidence>
<evidence type="ECO:0000256" key="6">
    <source>
        <dbReference type="ARBA" id="ARBA00023136"/>
    </source>
</evidence>
<dbReference type="GO" id="GO:0071880">
    <property type="term" value="P:adenylate cyclase-activating adrenergic receptor signaling pathway"/>
    <property type="evidence" value="ECO:0007669"/>
    <property type="project" value="TreeGrafter"/>
</dbReference>
<dbReference type="InterPro" id="IPR002233">
    <property type="entry name" value="ADR_fam"/>
</dbReference>
<dbReference type="GO" id="GO:0005886">
    <property type="term" value="C:plasma membrane"/>
    <property type="evidence" value="ECO:0007669"/>
    <property type="project" value="UniProtKB-SubCell"/>
</dbReference>
<evidence type="ECO:0000259" key="13">
    <source>
        <dbReference type="PROSITE" id="PS50262"/>
    </source>
</evidence>
<dbReference type="AlphaFoldDB" id="A0AAD9JQ33"/>
<evidence type="ECO:0000256" key="5">
    <source>
        <dbReference type="ARBA" id="ARBA00023040"/>
    </source>
</evidence>
<dbReference type="SMART" id="SM01381">
    <property type="entry name" value="7TM_GPCR_Srsx"/>
    <property type="match status" value="1"/>
</dbReference>
<dbReference type="InterPro" id="IPR017452">
    <property type="entry name" value="GPCR_Rhodpsn_7TM"/>
</dbReference>
<proteinExistence type="inferred from homology"/>
<evidence type="ECO:0000256" key="8">
    <source>
        <dbReference type="ARBA" id="ARBA00023170"/>
    </source>
</evidence>